<dbReference type="PROSITE" id="PS51257">
    <property type="entry name" value="PROKAR_LIPOPROTEIN"/>
    <property type="match status" value="1"/>
</dbReference>
<dbReference type="InterPro" id="IPR006059">
    <property type="entry name" value="SBP"/>
</dbReference>
<evidence type="ECO:0000256" key="3">
    <source>
        <dbReference type="ARBA" id="ARBA00023136"/>
    </source>
</evidence>
<dbReference type="AlphaFoldDB" id="A0A7W0DU93"/>
<sequence length="448" mass="47483">MKLFSRRPASRMSVSRKAPAALAAAASCLALLATACGSGDSVDTGSAGEPVQITYWSWLSGSKEMTEKFNRTHDDINVTFAEIPAGLNGGYDKVAKAVAAGNAPDVVNVEYQALPDLVTQGLLRDSSAELGTYVEGYAPDSVRTLVTLGGKTWAAPYDVGPQTLYYRTDLFEKYGVEVPKTWDEFRSAAQKVKAASDGKARILDFWGDDVATWAGLAQQAGARWYGASGDAWKVNIADAATKKVADYWKDLVQDDLVHNHKAWSPEATKVVTDSQAIALIGASWSAGGIKATYPKQAGKWAEAPLPNWGTPATGAVGGSSYAITKDSAKAEAAAEFVKWATTDKAAVTARLSAGTSSGLPAADELRATAKESFDASFFGDQDVYAVASEQVPTIAEGWVWSPVHNSTTATMQAELGKAQKTGEFWAAFQAGQRAAEKKISDRGLKLAD</sequence>
<feature type="chain" id="PRO_5039615180" evidence="6">
    <location>
        <begin position="36"/>
        <end position="448"/>
    </location>
</feature>
<protein>
    <submittedName>
        <fullName evidence="7">Sugar ABC transporter substrate-binding protein</fullName>
    </submittedName>
</protein>
<dbReference type="InterPro" id="IPR050490">
    <property type="entry name" value="Bact_solute-bd_prot1"/>
</dbReference>
<keyword evidence="2 6" id="KW-0732">Signal</keyword>
<dbReference type="RefSeq" id="WP_181661775.1">
    <property type="nucleotide sequence ID" value="NZ_JACEHE010000034.1"/>
</dbReference>
<dbReference type="SUPFAM" id="SSF53850">
    <property type="entry name" value="Periplasmic binding protein-like II"/>
    <property type="match status" value="1"/>
</dbReference>
<evidence type="ECO:0000256" key="1">
    <source>
        <dbReference type="ARBA" id="ARBA00022475"/>
    </source>
</evidence>
<evidence type="ECO:0000256" key="6">
    <source>
        <dbReference type="SAM" id="SignalP"/>
    </source>
</evidence>
<accession>A0A7W0DU93</accession>
<dbReference type="Pfam" id="PF01547">
    <property type="entry name" value="SBP_bac_1"/>
    <property type="match status" value="1"/>
</dbReference>
<keyword evidence="5" id="KW-0449">Lipoprotein</keyword>
<reference evidence="7 8" key="1">
    <citation type="submission" date="2020-07" db="EMBL/GenBank/DDBJ databases">
        <title>Streptomyces isolated from Indian soil.</title>
        <authorList>
            <person name="Mandal S."/>
            <person name="Maiti P.K."/>
        </authorList>
    </citation>
    <scope>NUCLEOTIDE SEQUENCE [LARGE SCALE GENOMIC DNA]</scope>
    <source>
        <strain evidence="7 8">PSKA28</strain>
    </source>
</reference>
<dbReference type="PANTHER" id="PTHR43649">
    <property type="entry name" value="ARABINOSE-BINDING PROTEIN-RELATED"/>
    <property type="match status" value="1"/>
</dbReference>
<name>A0A7W0DU93_9ACTN</name>
<gene>
    <name evidence="7" type="ORF">H1D24_35085</name>
</gene>
<feature type="signal peptide" evidence="6">
    <location>
        <begin position="1"/>
        <end position="35"/>
    </location>
</feature>
<organism evidence="7 8">
    <name type="scientific">Streptomyces himalayensis subsp. himalayensis</name>
    <dbReference type="NCBI Taxonomy" id="2756131"/>
    <lineage>
        <taxon>Bacteria</taxon>
        <taxon>Bacillati</taxon>
        <taxon>Actinomycetota</taxon>
        <taxon>Actinomycetes</taxon>
        <taxon>Kitasatosporales</taxon>
        <taxon>Streptomycetaceae</taxon>
        <taxon>Streptomyces</taxon>
        <taxon>Streptomyces himalayensis</taxon>
    </lineage>
</organism>
<dbReference type="EMBL" id="JACEHE010000034">
    <property type="protein sequence ID" value="MBA2950848.1"/>
    <property type="molecule type" value="Genomic_DNA"/>
</dbReference>
<evidence type="ECO:0000256" key="4">
    <source>
        <dbReference type="ARBA" id="ARBA00023139"/>
    </source>
</evidence>
<evidence type="ECO:0000256" key="5">
    <source>
        <dbReference type="ARBA" id="ARBA00023288"/>
    </source>
</evidence>
<keyword evidence="1" id="KW-1003">Cell membrane</keyword>
<proteinExistence type="predicted"/>
<dbReference type="Proteomes" id="UP000545761">
    <property type="component" value="Unassembled WGS sequence"/>
</dbReference>
<comment type="caution">
    <text evidence="7">The sequence shown here is derived from an EMBL/GenBank/DDBJ whole genome shotgun (WGS) entry which is preliminary data.</text>
</comment>
<keyword evidence="3" id="KW-0472">Membrane</keyword>
<evidence type="ECO:0000256" key="2">
    <source>
        <dbReference type="ARBA" id="ARBA00022729"/>
    </source>
</evidence>
<evidence type="ECO:0000313" key="8">
    <source>
        <dbReference type="Proteomes" id="UP000545761"/>
    </source>
</evidence>
<keyword evidence="4" id="KW-0564">Palmitate</keyword>
<dbReference type="CDD" id="cd13585">
    <property type="entry name" value="PBP2_TMBP_like"/>
    <property type="match status" value="1"/>
</dbReference>
<dbReference type="Gene3D" id="3.40.190.10">
    <property type="entry name" value="Periplasmic binding protein-like II"/>
    <property type="match status" value="1"/>
</dbReference>
<dbReference type="PANTHER" id="PTHR43649:SF33">
    <property type="entry name" value="POLYGALACTURONAN_RHAMNOGALACTURONAN-BINDING PROTEIN YTCQ"/>
    <property type="match status" value="1"/>
</dbReference>
<evidence type="ECO:0000313" key="7">
    <source>
        <dbReference type="EMBL" id="MBA2950848.1"/>
    </source>
</evidence>